<evidence type="ECO:0000259" key="10">
    <source>
        <dbReference type="PROSITE" id="PS51667"/>
    </source>
</evidence>
<feature type="compositionally biased region" description="Basic and acidic residues" evidence="7">
    <location>
        <begin position="49"/>
        <end position="71"/>
    </location>
</feature>
<evidence type="ECO:0000256" key="1">
    <source>
        <dbReference type="ARBA" id="ARBA00004123"/>
    </source>
</evidence>
<feature type="compositionally biased region" description="Basic and acidic residues" evidence="7">
    <location>
        <begin position="235"/>
        <end position="245"/>
    </location>
</feature>
<feature type="region of interest" description="Disordered" evidence="7">
    <location>
        <begin position="1540"/>
        <end position="1565"/>
    </location>
</feature>
<evidence type="ECO:0000256" key="6">
    <source>
        <dbReference type="PROSITE-ProRule" id="PRU01002"/>
    </source>
</evidence>
<evidence type="ECO:0000256" key="7">
    <source>
        <dbReference type="SAM" id="MobiDB-lite"/>
    </source>
</evidence>
<dbReference type="GO" id="GO:0032454">
    <property type="term" value="F:histone H3K9 demethylase activity"/>
    <property type="evidence" value="ECO:0007669"/>
    <property type="project" value="InterPro"/>
</dbReference>
<keyword evidence="5" id="KW-0862">Zinc</keyword>
<feature type="compositionally biased region" description="Basic residues" evidence="7">
    <location>
        <begin position="251"/>
        <end position="271"/>
    </location>
</feature>
<evidence type="ECO:0000313" key="12">
    <source>
        <dbReference type="Proteomes" id="UP001141806"/>
    </source>
</evidence>
<feature type="compositionally biased region" description="Acidic residues" evidence="7">
    <location>
        <begin position="160"/>
        <end position="174"/>
    </location>
</feature>
<feature type="region of interest" description="Disordered" evidence="7">
    <location>
        <begin position="881"/>
        <end position="954"/>
    </location>
</feature>
<dbReference type="PROSITE" id="PS50089">
    <property type="entry name" value="ZF_RING_2"/>
    <property type="match status" value="1"/>
</dbReference>
<comment type="similarity">
    <text evidence="2">Belongs to the JARID1 histone demethylase family.</text>
</comment>
<dbReference type="OrthoDB" id="1667110at2759"/>
<feature type="compositionally biased region" description="Acidic residues" evidence="7">
    <location>
        <begin position="537"/>
        <end position="546"/>
    </location>
</feature>
<feature type="compositionally biased region" description="Acidic residues" evidence="7">
    <location>
        <begin position="184"/>
        <end position="197"/>
    </location>
</feature>
<dbReference type="GO" id="GO:0008270">
    <property type="term" value="F:zinc ion binding"/>
    <property type="evidence" value="ECO:0007669"/>
    <property type="project" value="UniProtKB-KW"/>
</dbReference>
<feature type="compositionally biased region" description="Basic and acidic residues" evidence="7">
    <location>
        <begin position="423"/>
        <end position="441"/>
    </location>
</feature>
<dbReference type="PROSITE" id="PS51184">
    <property type="entry name" value="JMJC"/>
    <property type="match status" value="1"/>
</dbReference>
<dbReference type="InterPro" id="IPR014977">
    <property type="entry name" value="WRC_dom"/>
</dbReference>
<dbReference type="InterPro" id="IPR045109">
    <property type="entry name" value="LSDs-like"/>
</dbReference>
<feature type="domain" description="RING-type" evidence="8">
    <location>
        <begin position="692"/>
        <end position="739"/>
    </location>
</feature>
<dbReference type="InterPro" id="IPR001841">
    <property type="entry name" value="Znf_RING"/>
</dbReference>
<evidence type="ECO:0000256" key="4">
    <source>
        <dbReference type="ARBA" id="ARBA00023242"/>
    </source>
</evidence>
<feature type="region of interest" description="Disordered" evidence="7">
    <location>
        <begin position="1"/>
        <end position="23"/>
    </location>
</feature>
<feature type="compositionally biased region" description="Basic and acidic residues" evidence="7">
    <location>
        <begin position="213"/>
        <end position="227"/>
    </location>
</feature>
<dbReference type="GO" id="GO:0003712">
    <property type="term" value="F:transcription coregulator activity"/>
    <property type="evidence" value="ECO:0007669"/>
    <property type="project" value="TreeGrafter"/>
</dbReference>
<keyword evidence="5" id="KW-0863">Zinc-finger</keyword>
<feature type="domain" description="JmjC" evidence="9">
    <location>
        <begin position="1189"/>
        <end position="1769"/>
    </location>
</feature>
<dbReference type="GO" id="GO:0031490">
    <property type="term" value="F:chromatin DNA binding"/>
    <property type="evidence" value="ECO:0007669"/>
    <property type="project" value="TreeGrafter"/>
</dbReference>
<dbReference type="GO" id="GO:0000785">
    <property type="term" value="C:chromatin"/>
    <property type="evidence" value="ECO:0007669"/>
    <property type="project" value="TreeGrafter"/>
</dbReference>
<evidence type="ECO:0000256" key="5">
    <source>
        <dbReference type="PROSITE-ProRule" id="PRU00175"/>
    </source>
</evidence>
<protein>
    <recommendedName>
        <fullName evidence="13">Lysine-specific demethylase JMJ25-like</fullName>
    </recommendedName>
</protein>
<dbReference type="Proteomes" id="UP001141806">
    <property type="component" value="Unassembled WGS sequence"/>
</dbReference>
<proteinExistence type="inferred from homology"/>
<feature type="compositionally biased region" description="Polar residues" evidence="7">
    <location>
        <begin position="13"/>
        <end position="22"/>
    </location>
</feature>
<gene>
    <name evidence="11" type="ORF">NE237_005827</name>
</gene>
<evidence type="ECO:0000256" key="3">
    <source>
        <dbReference type="ARBA" id="ARBA00022723"/>
    </source>
</evidence>
<keyword evidence="3" id="KW-0479">Metal-binding</keyword>
<keyword evidence="12" id="KW-1185">Reference proteome</keyword>
<keyword evidence="4" id="KW-0539">Nucleus</keyword>
<dbReference type="GO" id="GO:0000118">
    <property type="term" value="C:histone deacetylase complex"/>
    <property type="evidence" value="ECO:0007669"/>
    <property type="project" value="TreeGrafter"/>
</dbReference>
<feature type="compositionally biased region" description="Acidic residues" evidence="7">
    <location>
        <begin position="322"/>
        <end position="345"/>
    </location>
</feature>
<dbReference type="Pfam" id="PF02373">
    <property type="entry name" value="JmjC"/>
    <property type="match status" value="1"/>
</dbReference>
<evidence type="ECO:0000313" key="11">
    <source>
        <dbReference type="EMBL" id="KAJ4972653.1"/>
    </source>
</evidence>
<accession>A0A9Q0KL54</accession>
<dbReference type="PANTHER" id="PTHR12549:SF11">
    <property type="entry name" value="LYSINE-SPECIFIC DEMETHYLASE JMJ25"/>
    <property type="match status" value="1"/>
</dbReference>
<evidence type="ECO:0008006" key="13">
    <source>
        <dbReference type="Google" id="ProtNLM"/>
    </source>
</evidence>
<dbReference type="PROSITE" id="PS51667">
    <property type="entry name" value="WRC"/>
    <property type="match status" value="1"/>
</dbReference>
<comment type="caution">
    <text evidence="11">The sequence shown here is derived from an EMBL/GenBank/DDBJ whole genome shotgun (WGS) entry which is preliminary data.</text>
</comment>
<dbReference type="EMBL" id="JAMYWD010000004">
    <property type="protein sequence ID" value="KAJ4972653.1"/>
    <property type="molecule type" value="Genomic_DNA"/>
</dbReference>
<evidence type="ECO:0000259" key="8">
    <source>
        <dbReference type="PROSITE" id="PS50089"/>
    </source>
</evidence>
<dbReference type="InterPro" id="IPR003347">
    <property type="entry name" value="JmjC_dom"/>
</dbReference>
<dbReference type="Gene3D" id="2.60.120.650">
    <property type="entry name" value="Cupin"/>
    <property type="match status" value="2"/>
</dbReference>
<dbReference type="Pfam" id="PF08879">
    <property type="entry name" value="WRC"/>
    <property type="match status" value="1"/>
</dbReference>
<feature type="domain" description="WRC" evidence="10">
    <location>
        <begin position="454"/>
        <end position="501"/>
    </location>
</feature>
<evidence type="ECO:0000259" key="9">
    <source>
        <dbReference type="PROSITE" id="PS51184"/>
    </source>
</evidence>
<feature type="compositionally biased region" description="Basic and acidic residues" evidence="7">
    <location>
        <begin position="931"/>
        <end position="947"/>
    </location>
</feature>
<dbReference type="FunFam" id="2.60.120.650:FF:000033">
    <property type="entry name" value="Transcription factor jumonji (JmjC) domain-containing protein"/>
    <property type="match status" value="1"/>
</dbReference>
<dbReference type="SMART" id="SM00558">
    <property type="entry name" value="JmjC"/>
    <property type="match status" value="1"/>
</dbReference>
<comment type="subcellular location">
    <subcellularLocation>
        <location evidence="1">Nucleus</location>
    </subcellularLocation>
</comment>
<feature type="region of interest" description="Disordered" evidence="7">
    <location>
        <begin position="625"/>
        <end position="649"/>
    </location>
</feature>
<organism evidence="11 12">
    <name type="scientific">Protea cynaroides</name>
    <dbReference type="NCBI Taxonomy" id="273540"/>
    <lineage>
        <taxon>Eukaryota</taxon>
        <taxon>Viridiplantae</taxon>
        <taxon>Streptophyta</taxon>
        <taxon>Embryophyta</taxon>
        <taxon>Tracheophyta</taxon>
        <taxon>Spermatophyta</taxon>
        <taxon>Magnoliopsida</taxon>
        <taxon>Proteales</taxon>
        <taxon>Proteaceae</taxon>
        <taxon>Protea</taxon>
    </lineage>
</organism>
<name>A0A9Q0KL54_9MAGN</name>
<reference evidence="11" key="1">
    <citation type="journal article" date="2023" name="Plant J.">
        <title>The genome of the king protea, Protea cynaroides.</title>
        <authorList>
            <person name="Chang J."/>
            <person name="Duong T.A."/>
            <person name="Schoeman C."/>
            <person name="Ma X."/>
            <person name="Roodt D."/>
            <person name="Barker N."/>
            <person name="Li Z."/>
            <person name="Van de Peer Y."/>
            <person name="Mizrachi E."/>
        </authorList>
    </citation>
    <scope>NUCLEOTIDE SEQUENCE</scope>
    <source>
        <tissue evidence="11">Young leaves</tissue>
    </source>
</reference>
<feature type="region of interest" description="Disordered" evidence="7">
    <location>
        <begin position="49"/>
        <end position="92"/>
    </location>
</feature>
<evidence type="ECO:0000256" key="2">
    <source>
        <dbReference type="ARBA" id="ARBA00006801"/>
    </source>
</evidence>
<dbReference type="GO" id="GO:0006357">
    <property type="term" value="P:regulation of transcription by RNA polymerase II"/>
    <property type="evidence" value="ECO:0007669"/>
    <property type="project" value="TreeGrafter"/>
</dbReference>
<dbReference type="PANTHER" id="PTHR12549">
    <property type="entry name" value="JMJC DOMAIN-CONTAINING HISTONE DEMETHYLATION PROTEIN"/>
    <property type="match status" value="1"/>
</dbReference>
<sequence>MDDMEGSDVARINRSSPPSSQLRCVYKDNSMRCPEQKLDGKKYCDEHVKYESRGRGRPRKDSRVSEKLPRDAEEDEAQKPNGLEGVKNEEVQIRASVKAEDGEHEEIPSQEMRCNFTNEEGCCRNLKLDRQVFCEEHCKSDCRSRDEESSAPVSETPSEKEDESGSYTEEENEEEVIKKSGSSGEDENEEEEEEEEEVIKKSGSSEEEENEEDVIHRNEVEGVKNQEVESQASVKGEERKHEETGTSKGIQPHKRRRISTNARGRRRKPKSGTKQISQDETRCTFTNARGRCRKSKLGGQVLCKEHCKSKRRRRVSESFSEKEDESGSSAEEDEAEEKEEEEEEEVRLGVIPSNEVGSLKNQAVETRVSVKVEEGKCERTGRTKGIPREKKRCTFTNRRGRCTKLKLAGQILCKEHCKSERGRRAEESRARVSETPSEKKNKSGSSADVNHVMPTDELRCIRNDGKEWRCKNWRIHDKTYCQEHYLYNLGKTRVMASKARAEGKKERGKKGKTIQKGSKPKTGGSSMKRNREMFFTDGEEDEDEEEIQIKKKRKRMKKSTDSDMPFRGMKVETSDKKTWTRQREKDKVEVKKEVLEENEEGKKEKDLAGITKLNSMPRVKSDLAEQGLESGEENNAGGNRTESERKTTLHARKKVVPNLDENSMKSDEKNMEPDVKLKRRNDYGVDEDSSMCHQCQRSDKEKVVVCSKCRRKRYCGPCIERWYPQLTEDSIENLCPFCRGNCNCKACLRTDKGLTELRDSNAKISKADKVQHAKYLLHLLLPFLKQFDEEQLKEKQFEARIQGLTPMDVEIRKAVCGVDERMYCDNCKTSIVDFHRSCPNCTYDLCLTCCREIRDGCLLAGREEVETEFYDRGTGYLHGELASKSSRRRQSSKVEHGDHAYLHGNLPSMSSSLKQPLKADHGDHIQPTSVGHEDHIKSTSVDREDNNNKLTSVDNEGHIKEISVWKANENGSIPCPPKEMGGCGCGLLELKCIFEANWVAELEKTAEKITEKNNVNDVPGTSEDCCSCFKSGGMIEFANDCLRKAASREDSSDNYLYSPNAEDVQKGALEHFQRHWIKGEPVIVRNVLELTSGLSWEPMVMWRAFREITSAKRSTHLTVTAIDCLDWCEVEINIHRFFTGYSEGENHFNSWPVILKLKDWPPSEFFKQRLPRHDAEFVSALPFKEYTHPNLGILNVAGKLPKKSLKPDLGPKTYIAYGFPEELGRGDSVTKLHCDMSDAVNVLTHTADVVPSNIQCAKIEMLKEKHRAQDQIEIFGGLQTEDQLAMEKVQSPALEQAEPNACAVSTSEGSILSQVLTAENCTSCPMLGNNKLREGSLGEQDGCLTSFGVICDGDKSNVLTGEQENGNGSITNEEAYCNRAGIDEQVSDLASQRVEEKLGMDRSNLDLQEEYVGGFDVKPKNDLVNLGVQKGEKYSNMKIELERDEELHQNDLVNLGIQKGKKNSIINMKLEKDEELAGIEKPMEVGPCSIAANAEGKVEVNGILLHRGGDACSSGFPVKLNEGNLLEGVNVVSGLSSKKEVEDNNVSEQTQKGMAKPRGSPGIKRKEMKLYPDSRDKLRKLETEICMREYQNRETGCKSSSTQDSDVCLSETKAFSNEAPLIGIPEEEIESSGSKDGTKIKDVEKMEGPEPAEGGALWDIFRRQDVSKLEAYLRKHSREFRHTLCNPLEQVSHPIHDQTFYLTTEHKMKLKEEFGIEPWTFVQKLGEAVFIPAGCPHQVRNLKSCIKVALDFVSPENIPECIRLTEEFRSLPKNHRAKEDKLEVKKMILHAIKQAVKYLGHGSG</sequence>
<dbReference type="SUPFAM" id="SSF51197">
    <property type="entry name" value="Clavaminate synthase-like"/>
    <property type="match status" value="1"/>
</dbReference>
<comment type="caution">
    <text evidence="6">Lacks conserved residue(s) required for the propagation of feature annotation.</text>
</comment>
<feature type="region of interest" description="Disordered" evidence="7">
    <location>
        <begin position="423"/>
        <end position="450"/>
    </location>
</feature>
<feature type="region of interest" description="Disordered" evidence="7">
    <location>
        <begin position="138"/>
        <end position="290"/>
    </location>
</feature>
<feature type="region of interest" description="Disordered" evidence="7">
    <location>
        <begin position="500"/>
        <end position="568"/>
    </location>
</feature>
<feature type="compositionally biased region" description="Basic and acidic residues" evidence="7">
    <location>
        <begin position="892"/>
        <end position="901"/>
    </location>
</feature>
<feature type="region of interest" description="Disordered" evidence="7">
    <location>
        <begin position="307"/>
        <end position="354"/>
    </location>
</feature>
<feature type="compositionally biased region" description="Basic and acidic residues" evidence="7">
    <location>
        <begin position="138"/>
        <end position="148"/>
    </location>
</feature>